<feature type="non-terminal residue" evidence="4">
    <location>
        <position position="31"/>
    </location>
</feature>
<sequence>MSGLTLGLMSLGLVDLEILQRSGSPSEKKQA</sequence>
<dbReference type="Proteomes" id="UP000265520">
    <property type="component" value="Unassembled WGS sequence"/>
</dbReference>
<feature type="domain" description="CNNM transmembrane" evidence="3">
    <location>
        <begin position="1"/>
        <end position="31"/>
    </location>
</feature>
<organism evidence="4 5">
    <name type="scientific">Trifolium medium</name>
    <dbReference type="NCBI Taxonomy" id="97028"/>
    <lineage>
        <taxon>Eukaryota</taxon>
        <taxon>Viridiplantae</taxon>
        <taxon>Streptophyta</taxon>
        <taxon>Embryophyta</taxon>
        <taxon>Tracheophyta</taxon>
        <taxon>Spermatophyta</taxon>
        <taxon>Magnoliopsida</taxon>
        <taxon>eudicotyledons</taxon>
        <taxon>Gunneridae</taxon>
        <taxon>Pentapetalae</taxon>
        <taxon>rosids</taxon>
        <taxon>fabids</taxon>
        <taxon>Fabales</taxon>
        <taxon>Fabaceae</taxon>
        <taxon>Papilionoideae</taxon>
        <taxon>50 kb inversion clade</taxon>
        <taxon>NPAAA clade</taxon>
        <taxon>Hologalegina</taxon>
        <taxon>IRL clade</taxon>
        <taxon>Trifolieae</taxon>
        <taxon>Trifolium</taxon>
    </lineage>
</organism>
<evidence type="ECO:0000256" key="2">
    <source>
        <dbReference type="PROSITE-ProRule" id="PRU01193"/>
    </source>
</evidence>
<evidence type="ECO:0000259" key="3">
    <source>
        <dbReference type="PROSITE" id="PS51846"/>
    </source>
</evidence>
<dbReference type="InterPro" id="IPR002550">
    <property type="entry name" value="CNNM"/>
</dbReference>
<name>A0A392M2T3_9FABA</name>
<gene>
    <name evidence="4" type="ORF">A2U01_0002366</name>
</gene>
<keyword evidence="5" id="KW-1185">Reference proteome</keyword>
<dbReference type="GO" id="GO:0005737">
    <property type="term" value="C:cytoplasm"/>
    <property type="evidence" value="ECO:0007669"/>
    <property type="project" value="TreeGrafter"/>
</dbReference>
<evidence type="ECO:0000256" key="1">
    <source>
        <dbReference type="ARBA" id="ARBA00022737"/>
    </source>
</evidence>
<accession>A0A392M2T3</accession>
<dbReference type="PANTHER" id="PTHR12064">
    <property type="entry name" value="METAL TRANSPORTER CNNM"/>
    <property type="match status" value="1"/>
</dbReference>
<dbReference type="PROSITE" id="PS51846">
    <property type="entry name" value="CNNM"/>
    <property type="match status" value="1"/>
</dbReference>
<dbReference type="AlphaFoldDB" id="A0A392M2T3"/>
<evidence type="ECO:0000313" key="5">
    <source>
        <dbReference type="Proteomes" id="UP000265520"/>
    </source>
</evidence>
<proteinExistence type="predicted"/>
<protein>
    <submittedName>
        <fullName evidence="4">DUF21 domain-containing protein</fullName>
    </submittedName>
</protein>
<reference evidence="4 5" key="1">
    <citation type="journal article" date="2018" name="Front. Plant Sci.">
        <title>Red Clover (Trifolium pratense) and Zigzag Clover (T. medium) - A Picture of Genomic Similarities and Differences.</title>
        <authorList>
            <person name="Dluhosova J."/>
            <person name="Istvanek J."/>
            <person name="Nedelnik J."/>
            <person name="Repkova J."/>
        </authorList>
    </citation>
    <scope>NUCLEOTIDE SEQUENCE [LARGE SCALE GENOMIC DNA]</scope>
    <source>
        <strain evidence="5">cv. 10/8</strain>
        <tissue evidence="4">Leaf</tissue>
    </source>
</reference>
<dbReference type="GO" id="GO:0010960">
    <property type="term" value="P:magnesium ion homeostasis"/>
    <property type="evidence" value="ECO:0007669"/>
    <property type="project" value="InterPro"/>
</dbReference>
<keyword evidence="2" id="KW-0472">Membrane</keyword>
<keyword evidence="2" id="KW-1133">Transmembrane helix</keyword>
<evidence type="ECO:0000313" key="4">
    <source>
        <dbReference type="EMBL" id="MCH81576.1"/>
    </source>
</evidence>
<dbReference type="GO" id="GO:0030026">
    <property type="term" value="P:intracellular manganese ion homeostasis"/>
    <property type="evidence" value="ECO:0007669"/>
    <property type="project" value="TreeGrafter"/>
</dbReference>
<dbReference type="InterPro" id="IPR045095">
    <property type="entry name" value="ACDP"/>
</dbReference>
<dbReference type="GO" id="GO:0016020">
    <property type="term" value="C:membrane"/>
    <property type="evidence" value="ECO:0007669"/>
    <property type="project" value="UniProtKB-UniRule"/>
</dbReference>
<comment type="caution">
    <text evidence="4">The sequence shown here is derived from an EMBL/GenBank/DDBJ whole genome shotgun (WGS) entry which is preliminary data.</text>
</comment>
<dbReference type="PANTHER" id="PTHR12064:SF97">
    <property type="entry name" value="METAL TRANSPORTER CNNM-5"/>
    <property type="match status" value="1"/>
</dbReference>
<keyword evidence="1" id="KW-0677">Repeat</keyword>
<dbReference type="EMBL" id="LXQA010002472">
    <property type="protein sequence ID" value="MCH81576.1"/>
    <property type="molecule type" value="Genomic_DNA"/>
</dbReference>
<keyword evidence="2" id="KW-0812">Transmembrane</keyword>